<dbReference type="SUPFAM" id="SSF88723">
    <property type="entry name" value="PIN domain-like"/>
    <property type="match status" value="1"/>
</dbReference>
<dbReference type="RefSeq" id="WP_203984510.1">
    <property type="nucleotide sequence ID" value="NZ_BOOU01000036.1"/>
</dbReference>
<accession>A0A919R208</accession>
<keyword evidence="2" id="KW-1185">Reference proteome</keyword>
<comment type="caution">
    <text evidence="1">The sequence shown here is derived from an EMBL/GenBank/DDBJ whole genome shotgun (WGS) entry which is preliminary data.</text>
</comment>
<dbReference type="Proteomes" id="UP000655287">
    <property type="component" value="Unassembled WGS sequence"/>
</dbReference>
<protein>
    <recommendedName>
        <fullName evidence="3">PIN domain-containing protein</fullName>
    </recommendedName>
</protein>
<evidence type="ECO:0000313" key="1">
    <source>
        <dbReference type="EMBL" id="GII77588.1"/>
    </source>
</evidence>
<dbReference type="InterPro" id="IPR029060">
    <property type="entry name" value="PIN-like_dom_sf"/>
</dbReference>
<evidence type="ECO:0000313" key="2">
    <source>
        <dbReference type="Proteomes" id="UP000655287"/>
    </source>
</evidence>
<name>A0A919R208_9ACTN</name>
<sequence>MIPFGYVLDDTVLIELGRFDLDLHRFILMLDQGRVRTGVPAIALATAEAMLSPDQRRLIRGMMEALENIHLEVIASAAEAERLSEVLAQMEQPPDMAAAHTIAVAQHLDWPILTMSTPRWEAVKAHLPWRLELVHIHDLDD</sequence>
<proteinExistence type="predicted"/>
<gene>
    <name evidence="1" type="ORF">Sru01_25700</name>
</gene>
<reference evidence="1" key="1">
    <citation type="submission" date="2021-01" db="EMBL/GenBank/DDBJ databases">
        <title>Whole genome shotgun sequence of Sphaerisporangium rufum NBRC 109079.</title>
        <authorList>
            <person name="Komaki H."/>
            <person name="Tamura T."/>
        </authorList>
    </citation>
    <scope>NUCLEOTIDE SEQUENCE</scope>
    <source>
        <strain evidence="1">NBRC 109079</strain>
    </source>
</reference>
<evidence type="ECO:0008006" key="3">
    <source>
        <dbReference type="Google" id="ProtNLM"/>
    </source>
</evidence>
<organism evidence="1 2">
    <name type="scientific">Sphaerisporangium rufum</name>
    <dbReference type="NCBI Taxonomy" id="1381558"/>
    <lineage>
        <taxon>Bacteria</taxon>
        <taxon>Bacillati</taxon>
        <taxon>Actinomycetota</taxon>
        <taxon>Actinomycetes</taxon>
        <taxon>Streptosporangiales</taxon>
        <taxon>Streptosporangiaceae</taxon>
        <taxon>Sphaerisporangium</taxon>
    </lineage>
</organism>
<dbReference type="EMBL" id="BOOU01000036">
    <property type="protein sequence ID" value="GII77588.1"/>
    <property type="molecule type" value="Genomic_DNA"/>
</dbReference>
<dbReference type="AlphaFoldDB" id="A0A919R208"/>